<keyword evidence="1" id="KW-0676">Redox-active center</keyword>
<dbReference type="Proteomes" id="UP000236454">
    <property type="component" value="Unassembled WGS sequence"/>
</dbReference>
<dbReference type="InterPro" id="IPR017937">
    <property type="entry name" value="Thioredoxin_CS"/>
</dbReference>
<accession>A0A1I6YPM4</accession>
<organism evidence="2 3">
    <name type="scientific">Lishizhenia tianjinensis</name>
    <dbReference type="NCBI Taxonomy" id="477690"/>
    <lineage>
        <taxon>Bacteria</taxon>
        <taxon>Pseudomonadati</taxon>
        <taxon>Bacteroidota</taxon>
        <taxon>Flavobacteriia</taxon>
        <taxon>Flavobacteriales</taxon>
        <taxon>Crocinitomicaceae</taxon>
        <taxon>Lishizhenia</taxon>
    </lineage>
</organism>
<dbReference type="Gene3D" id="3.40.30.10">
    <property type="entry name" value="Glutaredoxin"/>
    <property type="match status" value="1"/>
</dbReference>
<dbReference type="PROSITE" id="PS00194">
    <property type="entry name" value="THIOREDOXIN_1"/>
    <property type="match status" value="1"/>
</dbReference>
<dbReference type="RefSeq" id="WP_090247250.1">
    <property type="nucleotide sequence ID" value="NZ_FPAS01000001.1"/>
</dbReference>
<dbReference type="InterPro" id="IPR036249">
    <property type="entry name" value="Thioredoxin-like_sf"/>
</dbReference>
<dbReference type="OrthoDB" id="9811036at2"/>
<proteinExistence type="predicted"/>
<reference evidence="2 3" key="1">
    <citation type="submission" date="2016-10" db="EMBL/GenBank/DDBJ databases">
        <authorList>
            <person name="de Groot N.N."/>
        </authorList>
    </citation>
    <scope>NUCLEOTIDE SEQUENCE [LARGE SCALE GENOMIC DNA]</scope>
    <source>
        <strain evidence="2 3">CGMCC 1.7005</strain>
    </source>
</reference>
<evidence type="ECO:0008006" key="4">
    <source>
        <dbReference type="Google" id="ProtNLM"/>
    </source>
</evidence>
<dbReference type="AlphaFoldDB" id="A0A1I6YPM4"/>
<name>A0A1I6YPM4_9FLAO</name>
<evidence type="ECO:0000256" key="1">
    <source>
        <dbReference type="ARBA" id="ARBA00023284"/>
    </source>
</evidence>
<evidence type="ECO:0000313" key="3">
    <source>
        <dbReference type="Proteomes" id="UP000236454"/>
    </source>
</evidence>
<gene>
    <name evidence="2" type="ORF">SAMN05216474_1077</name>
</gene>
<evidence type="ECO:0000313" key="2">
    <source>
        <dbReference type="EMBL" id="SFT52476.1"/>
    </source>
</evidence>
<dbReference type="EMBL" id="FPAS01000001">
    <property type="protein sequence ID" value="SFT52476.1"/>
    <property type="molecule type" value="Genomic_DNA"/>
</dbReference>
<dbReference type="SUPFAM" id="SSF52833">
    <property type="entry name" value="Thioredoxin-like"/>
    <property type="match status" value="1"/>
</dbReference>
<sequence length="185" mass="21337">MKSSWVKLLLETIVVALIMFFIFHPRGVKADDRIISEENIHSIIDKKLNLVYIFTDWCGACRETLHDFYGSKALKNKDLDVNIILIGANHAKKDEYLELKEASEIDLPIYLLENTDLLSLKAITDHPRIENFIKSNFTNYGELNFNGVPITFYADENLTIIGQGARTYNTLMQDVKRFKNSFDLE</sequence>
<protein>
    <recommendedName>
        <fullName evidence="4">AhpC/TSA family protein</fullName>
    </recommendedName>
</protein>
<keyword evidence="3" id="KW-1185">Reference proteome</keyword>